<sequence length="734" mass="78747">MLAQERSPVPLLAVLFLLALALVGVRAATPTDGVFVNDGERLWPDGRLTVQWPTAAGLAPGTEILRVEGRPPADWIVRPHRLPAPAGDITYLVRDPGGGTREVTLPLRRYPLDRQLADNWPAILWVATLALVSAFLLRRRPKALAGRLLAWCSAFQAVAAVAWVFGFTASDLTRPACLASWVLSGAAYQLLWACGIHFALVFPERQPLAVRHRWLIPAVYLALPAIRPIGALAQRSAEAALTSSPVEQITPAVLLMAFLALGYRACAGTHLHDQARLVGLTIAVATAAFTCLAIVPESVTGEPLLAPPLQPLLFLPVPATIVAAVLRHRMLDITVAVNRSAVWLTMTAVVVCGYAAVVAVLSVLFAQWFHPVSSVAASGVVALAFQPIRERVQAVVNRWTYGERDPYRLANRLAQRIDQAQTPAEALSEAVRLIGAQLRLPAVAVELPDGTRITAEPSDGARTGSGRPVRPEPVPLTYQGAQVALLLVEWPPGRAPSSLDRELIDRLAPQLGAAVHVARLTADVRRSRERLVLAREEERRRIYRDLHDGTTATLAATALHLQIAQSALTSEQAGLRDTLGRLVAETLAAAEVVRRVMHDLSPPVLHELGLVRALQEKAITFSGQAGPAISLTADNLPSLPVGVQVAAFRIAVEAMLNVVRHASARHCTVRLTFDGALRLRVRDDGTGLPTPLKPGSGMRSMRERAAELGGSCLIHPAPGGGTELVVVIPVSGHE</sequence>
<name>A0A8J3RXY2_PLARO</name>
<dbReference type="PANTHER" id="PTHR24421">
    <property type="entry name" value="NITRATE/NITRITE SENSOR PROTEIN NARX-RELATED"/>
    <property type="match status" value="1"/>
</dbReference>
<dbReference type="Pfam" id="PF02518">
    <property type="entry name" value="HATPase_c"/>
    <property type="match status" value="1"/>
</dbReference>
<dbReference type="GO" id="GO:0000155">
    <property type="term" value="F:phosphorelay sensor kinase activity"/>
    <property type="evidence" value="ECO:0007669"/>
    <property type="project" value="InterPro"/>
</dbReference>
<protein>
    <recommendedName>
        <fullName evidence="2">histidine kinase</fullName>
        <ecNumber evidence="2">2.7.13.3</ecNumber>
    </recommendedName>
</protein>
<keyword evidence="10" id="KW-1133">Transmembrane helix</keyword>
<dbReference type="InterPro" id="IPR011712">
    <property type="entry name" value="Sig_transdc_His_kin_sub3_dim/P"/>
</dbReference>
<evidence type="ECO:0000256" key="5">
    <source>
        <dbReference type="ARBA" id="ARBA00022741"/>
    </source>
</evidence>
<evidence type="ECO:0000256" key="2">
    <source>
        <dbReference type="ARBA" id="ARBA00012438"/>
    </source>
</evidence>
<comment type="catalytic activity">
    <reaction evidence="1">
        <text>ATP + protein L-histidine = ADP + protein N-phospho-L-histidine.</text>
        <dbReference type="EC" id="2.7.13.3"/>
    </reaction>
</comment>
<keyword evidence="6" id="KW-0418">Kinase</keyword>
<keyword evidence="10" id="KW-0472">Membrane</keyword>
<keyword evidence="10" id="KW-0812">Transmembrane</keyword>
<feature type="region of interest" description="Disordered" evidence="9">
    <location>
        <begin position="452"/>
        <end position="473"/>
    </location>
</feature>
<gene>
    <name evidence="12" type="ORF">Pro02_04700</name>
</gene>
<feature type="transmembrane region" description="Helical" evidence="10">
    <location>
        <begin position="181"/>
        <end position="202"/>
    </location>
</feature>
<feature type="transmembrane region" description="Helical" evidence="10">
    <location>
        <begin position="149"/>
        <end position="169"/>
    </location>
</feature>
<evidence type="ECO:0000256" key="3">
    <source>
        <dbReference type="ARBA" id="ARBA00022553"/>
    </source>
</evidence>
<dbReference type="SMART" id="SM00387">
    <property type="entry name" value="HATPase_c"/>
    <property type="match status" value="1"/>
</dbReference>
<keyword evidence="3" id="KW-0597">Phosphoprotein</keyword>
<dbReference type="GO" id="GO:0016020">
    <property type="term" value="C:membrane"/>
    <property type="evidence" value="ECO:0007669"/>
    <property type="project" value="InterPro"/>
</dbReference>
<dbReference type="OrthoDB" id="227596at2"/>
<keyword evidence="8" id="KW-0902">Two-component regulatory system</keyword>
<dbReference type="Pfam" id="PF07730">
    <property type="entry name" value="HisKA_3"/>
    <property type="match status" value="1"/>
</dbReference>
<evidence type="ECO:0000313" key="12">
    <source>
        <dbReference type="EMBL" id="GIH82062.1"/>
    </source>
</evidence>
<evidence type="ECO:0000256" key="9">
    <source>
        <dbReference type="SAM" id="MobiDB-lite"/>
    </source>
</evidence>
<evidence type="ECO:0000259" key="11">
    <source>
        <dbReference type="SMART" id="SM00387"/>
    </source>
</evidence>
<dbReference type="EMBL" id="BOOI01000002">
    <property type="protein sequence ID" value="GIH82062.1"/>
    <property type="molecule type" value="Genomic_DNA"/>
</dbReference>
<dbReference type="Gene3D" id="3.30.565.10">
    <property type="entry name" value="Histidine kinase-like ATPase, C-terminal domain"/>
    <property type="match status" value="1"/>
</dbReference>
<dbReference type="PANTHER" id="PTHR24421:SF10">
    <property type="entry name" value="NITRATE_NITRITE SENSOR PROTEIN NARQ"/>
    <property type="match status" value="1"/>
</dbReference>
<keyword evidence="4" id="KW-0808">Transferase</keyword>
<feature type="transmembrane region" description="Helical" evidence="10">
    <location>
        <begin position="214"/>
        <end position="233"/>
    </location>
</feature>
<reference evidence="12" key="1">
    <citation type="submission" date="2021-01" db="EMBL/GenBank/DDBJ databases">
        <title>Whole genome shotgun sequence of Planobispora rosea NBRC 15558.</title>
        <authorList>
            <person name="Komaki H."/>
            <person name="Tamura T."/>
        </authorList>
    </citation>
    <scope>NUCLEOTIDE SEQUENCE</scope>
    <source>
        <strain evidence="12">NBRC 15558</strain>
    </source>
</reference>
<keyword evidence="13" id="KW-1185">Reference proteome</keyword>
<accession>A0A8J3RXY2</accession>
<dbReference type="Proteomes" id="UP000655044">
    <property type="component" value="Unassembled WGS sequence"/>
</dbReference>
<dbReference type="GO" id="GO:0005524">
    <property type="term" value="F:ATP binding"/>
    <property type="evidence" value="ECO:0007669"/>
    <property type="project" value="UniProtKB-KW"/>
</dbReference>
<evidence type="ECO:0000256" key="10">
    <source>
        <dbReference type="SAM" id="Phobius"/>
    </source>
</evidence>
<feature type="transmembrane region" description="Helical" evidence="10">
    <location>
        <begin position="340"/>
        <end position="362"/>
    </location>
</feature>
<comment type="caution">
    <text evidence="12">The sequence shown here is derived from an EMBL/GenBank/DDBJ whole genome shotgun (WGS) entry which is preliminary data.</text>
</comment>
<evidence type="ECO:0000256" key="8">
    <source>
        <dbReference type="ARBA" id="ARBA00023012"/>
    </source>
</evidence>
<dbReference type="CDD" id="cd16917">
    <property type="entry name" value="HATPase_UhpB-NarQ-NarX-like"/>
    <property type="match status" value="1"/>
</dbReference>
<dbReference type="GO" id="GO:0046983">
    <property type="term" value="F:protein dimerization activity"/>
    <property type="evidence" value="ECO:0007669"/>
    <property type="project" value="InterPro"/>
</dbReference>
<evidence type="ECO:0000256" key="7">
    <source>
        <dbReference type="ARBA" id="ARBA00022840"/>
    </source>
</evidence>
<feature type="transmembrane region" description="Helical" evidence="10">
    <location>
        <begin position="120"/>
        <end position="137"/>
    </location>
</feature>
<dbReference type="InterPro" id="IPR050482">
    <property type="entry name" value="Sensor_HK_TwoCompSys"/>
</dbReference>
<dbReference type="AlphaFoldDB" id="A0A8J3RXY2"/>
<evidence type="ECO:0000256" key="1">
    <source>
        <dbReference type="ARBA" id="ARBA00000085"/>
    </source>
</evidence>
<feature type="transmembrane region" description="Helical" evidence="10">
    <location>
        <begin position="308"/>
        <end position="328"/>
    </location>
</feature>
<dbReference type="InterPro" id="IPR003594">
    <property type="entry name" value="HATPase_dom"/>
</dbReference>
<keyword evidence="7" id="KW-0067">ATP-binding</keyword>
<proteinExistence type="predicted"/>
<feature type="domain" description="Histidine kinase/HSP90-like ATPase" evidence="11">
    <location>
        <begin position="642"/>
        <end position="732"/>
    </location>
</feature>
<evidence type="ECO:0000256" key="4">
    <source>
        <dbReference type="ARBA" id="ARBA00022679"/>
    </source>
</evidence>
<feature type="transmembrane region" description="Helical" evidence="10">
    <location>
        <begin position="248"/>
        <end position="265"/>
    </location>
</feature>
<organism evidence="12 13">
    <name type="scientific">Planobispora rosea</name>
    <dbReference type="NCBI Taxonomy" id="35762"/>
    <lineage>
        <taxon>Bacteria</taxon>
        <taxon>Bacillati</taxon>
        <taxon>Actinomycetota</taxon>
        <taxon>Actinomycetes</taxon>
        <taxon>Streptosporangiales</taxon>
        <taxon>Streptosporangiaceae</taxon>
        <taxon>Planobispora</taxon>
    </lineage>
</organism>
<feature type="transmembrane region" description="Helical" evidence="10">
    <location>
        <begin position="277"/>
        <end position="296"/>
    </location>
</feature>
<dbReference type="RefSeq" id="WP_068927936.1">
    <property type="nucleotide sequence ID" value="NZ_BMQP01000012.1"/>
</dbReference>
<dbReference type="Gene3D" id="1.20.5.1930">
    <property type="match status" value="1"/>
</dbReference>
<dbReference type="SUPFAM" id="SSF55874">
    <property type="entry name" value="ATPase domain of HSP90 chaperone/DNA topoisomerase II/histidine kinase"/>
    <property type="match status" value="1"/>
</dbReference>
<dbReference type="InterPro" id="IPR036890">
    <property type="entry name" value="HATPase_C_sf"/>
</dbReference>
<evidence type="ECO:0000256" key="6">
    <source>
        <dbReference type="ARBA" id="ARBA00022777"/>
    </source>
</evidence>
<evidence type="ECO:0000313" key="13">
    <source>
        <dbReference type="Proteomes" id="UP000655044"/>
    </source>
</evidence>
<keyword evidence="5" id="KW-0547">Nucleotide-binding</keyword>
<dbReference type="EC" id="2.7.13.3" evidence="2"/>
<dbReference type="SUPFAM" id="SSF55781">
    <property type="entry name" value="GAF domain-like"/>
    <property type="match status" value="1"/>
</dbReference>